<reference evidence="1" key="1">
    <citation type="submission" date="2019-03" db="EMBL/GenBank/DDBJ databases">
        <authorList>
            <person name="Mank J."/>
            <person name="Almeida P."/>
        </authorList>
    </citation>
    <scope>NUCLEOTIDE SEQUENCE</scope>
    <source>
        <strain evidence="1">78183</strain>
    </source>
</reference>
<gene>
    <name evidence="1" type="ORF">SVIM_LOCUS197827</name>
</gene>
<evidence type="ECO:0000313" key="1">
    <source>
        <dbReference type="EMBL" id="VFU37459.1"/>
    </source>
</evidence>
<organism evidence="1">
    <name type="scientific">Salix viminalis</name>
    <name type="common">Common osier</name>
    <name type="synonym">Basket willow</name>
    <dbReference type="NCBI Taxonomy" id="40686"/>
    <lineage>
        <taxon>Eukaryota</taxon>
        <taxon>Viridiplantae</taxon>
        <taxon>Streptophyta</taxon>
        <taxon>Embryophyta</taxon>
        <taxon>Tracheophyta</taxon>
        <taxon>Spermatophyta</taxon>
        <taxon>Magnoliopsida</taxon>
        <taxon>eudicotyledons</taxon>
        <taxon>Gunneridae</taxon>
        <taxon>Pentapetalae</taxon>
        <taxon>rosids</taxon>
        <taxon>fabids</taxon>
        <taxon>Malpighiales</taxon>
        <taxon>Salicaceae</taxon>
        <taxon>Saliceae</taxon>
        <taxon>Salix</taxon>
    </lineage>
</organism>
<dbReference type="AlphaFoldDB" id="A0A6N2L8K4"/>
<accession>A0A6N2L8K4</accession>
<sequence>MCTHRVSGECESSSESMKNERIVISRSNLIELHKVLEENELSCMDLLHVNTDGLILTKRKLGQGRV</sequence>
<proteinExistence type="predicted"/>
<protein>
    <submittedName>
        <fullName evidence="1">Uncharacterized protein</fullName>
    </submittedName>
</protein>
<dbReference type="EMBL" id="CAADRP010001258">
    <property type="protein sequence ID" value="VFU37459.1"/>
    <property type="molecule type" value="Genomic_DNA"/>
</dbReference>
<name>A0A6N2L8K4_SALVM</name>